<dbReference type="InParanoid" id="A0A0C3FCX8"/>
<keyword evidence="2" id="KW-1185">Reference proteome</keyword>
<accession>A0A0C3FCX8</accession>
<reference evidence="2" key="2">
    <citation type="submission" date="2015-01" db="EMBL/GenBank/DDBJ databases">
        <title>Evolutionary Origins and Diversification of the Mycorrhizal Mutualists.</title>
        <authorList>
            <consortium name="DOE Joint Genome Institute"/>
            <consortium name="Mycorrhizal Genomics Consortium"/>
            <person name="Kohler A."/>
            <person name="Kuo A."/>
            <person name="Nagy L.G."/>
            <person name="Floudas D."/>
            <person name="Copeland A."/>
            <person name="Barry K.W."/>
            <person name="Cichocki N."/>
            <person name="Veneault-Fourrey C."/>
            <person name="LaButti K."/>
            <person name="Lindquist E.A."/>
            <person name="Lipzen A."/>
            <person name="Lundell T."/>
            <person name="Morin E."/>
            <person name="Murat C."/>
            <person name="Riley R."/>
            <person name="Ohm R."/>
            <person name="Sun H."/>
            <person name="Tunlid A."/>
            <person name="Henrissat B."/>
            <person name="Grigoriev I.V."/>
            <person name="Hibbett D.S."/>
            <person name="Martin F."/>
        </authorList>
    </citation>
    <scope>NUCLEOTIDE SEQUENCE [LARGE SCALE GENOMIC DNA]</scope>
    <source>
        <strain evidence="2">F 1598</strain>
    </source>
</reference>
<dbReference type="AlphaFoldDB" id="A0A0C3FCX8"/>
<evidence type="ECO:0000313" key="2">
    <source>
        <dbReference type="Proteomes" id="UP000054166"/>
    </source>
</evidence>
<name>A0A0C3FCX8_PILCF</name>
<sequence>MPVQPRSRLLERIYYQQHNSAPTFVPHYDRMSGDLVEWRWPVGGTGQRVTPTGLSEYRMRHRFQFPCCLCPIDEFEIEYTESAIYLPVFGPYAGNRHGAYVFNSRLVATAGPPPPPVIYMPTIGQRGASNLYASLPLCEPPNRAPESPFDQLLKLDSVFRPGLSEIEFRKLFSKCRCGTVTTRRVFKEHICLIAKEPRIIIDLTHSDDDSVMDLTSDIDD</sequence>
<reference evidence="1 2" key="1">
    <citation type="submission" date="2014-04" db="EMBL/GenBank/DDBJ databases">
        <authorList>
            <consortium name="DOE Joint Genome Institute"/>
            <person name="Kuo A."/>
            <person name="Tarkka M."/>
            <person name="Buscot F."/>
            <person name="Kohler A."/>
            <person name="Nagy L.G."/>
            <person name="Floudas D."/>
            <person name="Copeland A."/>
            <person name="Barry K.W."/>
            <person name="Cichocki N."/>
            <person name="Veneault-Fourrey C."/>
            <person name="LaButti K."/>
            <person name="Lindquist E.A."/>
            <person name="Lipzen A."/>
            <person name="Lundell T."/>
            <person name="Morin E."/>
            <person name="Murat C."/>
            <person name="Sun H."/>
            <person name="Tunlid A."/>
            <person name="Henrissat B."/>
            <person name="Grigoriev I.V."/>
            <person name="Hibbett D.S."/>
            <person name="Martin F."/>
            <person name="Nordberg H.P."/>
            <person name="Cantor M.N."/>
            <person name="Hua S.X."/>
        </authorList>
    </citation>
    <scope>NUCLEOTIDE SEQUENCE [LARGE SCALE GENOMIC DNA]</scope>
    <source>
        <strain evidence="1 2">F 1598</strain>
    </source>
</reference>
<dbReference type="Proteomes" id="UP000054166">
    <property type="component" value="Unassembled WGS sequence"/>
</dbReference>
<gene>
    <name evidence="1" type="ORF">PILCRDRAFT_90993</name>
</gene>
<dbReference type="OrthoDB" id="2678974at2759"/>
<organism evidence="1 2">
    <name type="scientific">Piloderma croceum (strain F 1598)</name>
    <dbReference type="NCBI Taxonomy" id="765440"/>
    <lineage>
        <taxon>Eukaryota</taxon>
        <taxon>Fungi</taxon>
        <taxon>Dikarya</taxon>
        <taxon>Basidiomycota</taxon>
        <taxon>Agaricomycotina</taxon>
        <taxon>Agaricomycetes</taxon>
        <taxon>Agaricomycetidae</taxon>
        <taxon>Atheliales</taxon>
        <taxon>Atheliaceae</taxon>
        <taxon>Piloderma</taxon>
    </lineage>
</organism>
<evidence type="ECO:0000313" key="1">
    <source>
        <dbReference type="EMBL" id="KIM77686.1"/>
    </source>
</evidence>
<proteinExistence type="predicted"/>
<dbReference type="EMBL" id="KN833022">
    <property type="protein sequence ID" value="KIM77686.1"/>
    <property type="molecule type" value="Genomic_DNA"/>
</dbReference>
<dbReference type="HOGENOM" id="CLU_084542_1_0_1"/>
<protein>
    <submittedName>
        <fullName evidence="1">Uncharacterized protein</fullName>
    </submittedName>
</protein>